<accession>U5G8R9</accession>
<dbReference type="InParanoid" id="U5G8R9"/>
<dbReference type="EMBL" id="CM009295">
    <property type="protein sequence ID" value="PNT29069.1"/>
    <property type="molecule type" value="Genomic_DNA"/>
</dbReference>
<dbReference type="ExpressionAtlas" id="U5G8R9">
    <property type="expression patterns" value="baseline"/>
</dbReference>
<dbReference type="AlphaFoldDB" id="U5G8R9"/>
<reference evidence="1 2" key="1">
    <citation type="journal article" date="2006" name="Science">
        <title>The genome of black cottonwood, Populus trichocarpa (Torr. &amp; Gray).</title>
        <authorList>
            <person name="Tuskan G.A."/>
            <person name="Difazio S."/>
            <person name="Jansson S."/>
            <person name="Bohlmann J."/>
            <person name="Grigoriev I."/>
            <person name="Hellsten U."/>
            <person name="Putnam N."/>
            <person name="Ralph S."/>
            <person name="Rombauts S."/>
            <person name="Salamov A."/>
            <person name="Schein J."/>
            <person name="Sterck L."/>
            <person name="Aerts A."/>
            <person name="Bhalerao R.R."/>
            <person name="Bhalerao R.P."/>
            <person name="Blaudez D."/>
            <person name="Boerjan W."/>
            <person name="Brun A."/>
            <person name="Brunner A."/>
            <person name="Busov V."/>
            <person name="Campbell M."/>
            <person name="Carlson J."/>
            <person name="Chalot M."/>
            <person name="Chapman J."/>
            <person name="Chen G.L."/>
            <person name="Cooper D."/>
            <person name="Coutinho P.M."/>
            <person name="Couturier J."/>
            <person name="Covert S."/>
            <person name="Cronk Q."/>
            <person name="Cunningham R."/>
            <person name="Davis J."/>
            <person name="Degroeve S."/>
            <person name="Dejardin A."/>
            <person name="Depamphilis C."/>
            <person name="Detter J."/>
            <person name="Dirks B."/>
            <person name="Dubchak I."/>
            <person name="Duplessis S."/>
            <person name="Ehlting J."/>
            <person name="Ellis B."/>
            <person name="Gendler K."/>
            <person name="Goodstein D."/>
            <person name="Gribskov M."/>
            <person name="Grimwood J."/>
            <person name="Groover A."/>
            <person name="Gunter L."/>
            <person name="Hamberger B."/>
            <person name="Heinze B."/>
            <person name="Helariutta Y."/>
            <person name="Henrissat B."/>
            <person name="Holligan D."/>
            <person name="Holt R."/>
            <person name="Huang W."/>
            <person name="Islam-Faridi N."/>
            <person name="Jones S."/>
            <person name="Jones-Rhoades M."/>
            <person name="Jorgensen R."/>
            <person name="Joshi C."/>
            <person name="Kangasjarvi J."/>
            <person name="Karlsson J."/>
            <person name="Kelleher C."/>
            <person name="Kirkpatrick R."/>
            <person name="Kirst M."/>
            <person name="Kohler A."/>
            <person name="Kalluri U."/>
            <person name="Larimer F."/>
            <person name="Leebens-Mack J."/>
            <person name="Leple J.C."/>
            <person name="Locascio P."/>
            <person name="Lou Y."/>
            <person name="Lucas S."/>
            <person name="Martin F."/>
            <person name="Montanini B."/>
            <person name="Napoli C."/>
            <person name="Nelson D.R."/>
            <person name="Nelson C."/>
            <person name="Nieminen K."/>
            <person name="Nilsson O."/>
            <person name="Pereda V."/>
            <person name="Peter G."/>
            <person name="Philippe R."/>
            <person name="Pilate G."/>
            <person name="Poliakov A."/>
            <person name="Razumovskaya J."/>
            <person name="Richardson P."/>
            <person name="Rinaldi C."/>
            <person name="Ritland K."/>
            <person name="Rouze P."/>
            <person name="Ryaboy D."/>
            <person name="Schmutz J."/>
            <person name="Schrader J."/>
            <person name="Segerman B."/>
            <person name="Shin H."/>
            <person name="Siddiqui A."/>
            <person name="Sterky F."/>
            <person name="Terry A."/>
            <person name="Tsai C.J."/>
            <person name="Uberbacher E."/>
            <person name="Unneberg P."/>
            <person name="Vahala J."/>
            <person name="Wall K."/>
            <person name="Wessler S."/>
            <person name="Yang G."/>
            <person name="Yin T."/>
            <person name="Douglas C."/>
            <person name="Marra M."/>
            <person name="Sandberg G."/>
            <person name="Van de Peer Y."/>
            <person name="Rokhsar D."/>
        </authorList>
    </citation>
    <scope>NUCLEOTIDE SEQUENCE [LARGE SCALE GENOMIC DNA]</scope>
    <source>
        <strain evidence="2">cv. Nisqually</strain>
    </source>
</reference>
<name>U5G8R9_POPTR</name>
<organism evidence="1 2">
    <name type="scientific">Populus trichocarpa</name>
    <name type="common">Western balsam poplar</name>
    <name type="synonym">Populus balsamifera subsp. trichocarpa</name>
    <dbReference type="NCBI Taxonomy" id="3694"/>
    <lineage>
        <taxon>Eukaryota</taxon>
        <taxon>Viridiplantae</taxon>
        <taxon>Streptophyta</taxon>
        <taxon>Embryophyta</taxon>
        <taxon>Tracheophyta</taxon>
        <taxon>Spermatophyta</taxon>
        <taxon>Magnoliopsida</taxon>
        <taxon>eudicotyledons</taxon>
        <taxon>Gunneridae</taxon>
        <taxon>Pentapetalae</taxon>
        <taxon>rosids</taxon>
        <taxon>fabids</taxon>
        <taxon>Malpighiales</taxon>
        <taxon>Salicaceae</taxon>
        <taxon>Saliceae</taxon>
        <taxon>Populus</taxon>
    </lineage>
</organism>
<keyword evidence="2" id="KW-1185">Reference proteome</keyword>
<protein>
    <submittedName>
        <fullName evidence="1">Uncharacterized protein</fullName>
    </submittedName>
</protein>
<gene>
    <name evidence="1" type="ORF">POPTR_006G007900</name>
</gene>
<evidence type="ECO:0000313" key="2">
    <source>
        <dbReference type="Proteomes" id="UP000006729"/>
    </source>
</evidence>
<dbReference type="Proteomes" id="UP000006729">
    <property type="component" value="Chromosome 6"/>
</dbReference>
<dbReference type="HOGENOM" id="CLU_186400_0_0_1"/>
<sequence>MATFILFFCKPFLCAKLLWLILALLHAVFFPITYSMGMGGFGKPGAYPLCPPAAVKDAGIRAQDYKIRDIAAQVPTSLFFTIIFDEFRKALSQ</sequence>
<proteinExistence type="predicted"/>
<evidence type="ECO:0000313" key="1">
    <source>
        <dbReference type="EMBL" id="PNT29069.1"/>
    </source>
</evidence>